<evidence type="ECO:0000256" key="2">
    <source>
        <dbReference type="SAM" id="MobiDB-lite"/>
    </source>
</evidence>
<evidence type="ECO:0000313" key="3">
    <source>
        <dbReference type="EMBL" id="KAK8849367.1"/>
    </source>
</evidence>
<dbReference type="GeneID" id="92181957"/>
<keyword evidence="4" id="KW-1185">Reference proteome</keyword>
<dbReference type="EMBL" id="JBCAWK010000009">
    <property type="protein sequence ID" value="KAK8849367.1"/>
    <property type="molecule type" value="Genomic_DNA"/>
</dbReference>
<reference evidence="3 4" key="1">
    <citation type="journal article" date="2024" name="bioRxiv">
        <title>Comparative genomics of Cryptococcus and Kwoniella reveals pathogenesis evolution and contrasting karyotype dynamics via intercentromeric recombination or chromosome fusion.</title>
        <authorList>
            <person name="Coelho M.A."/>
            <person name="David-Palma M."/>
            <person name="Shea T."/>
            <person name="Bowers K."/>
            <person name="McGinley-Smith S."/>
            <person name="Mohammad A.W."/>
            <person name="Gnirke A."/>
            <person name="Yurkov A.M."/>
            <person name="Nowrousian M."/>
            <person name="Sun S."/>
            <person name="Cuomo C.A."/>
            <person name="Heitman J."/>
        </authorList>
    </citation>
    <scope>NUCLEOTIDE SEQUENCE [LARGE SCALE GENOMIC DNA]</scope>
    <source>
        <strain evidence="3 4">CBS 13917</strain>
    </source>
</reference>
<keyword evidence="1" id="KW-0175">Coiled coil</keyword>
<dbReference type="AlphaFoldDB" id="A0AAW0YWG7"/>
<feature type="region of interest" description="Disordered" evidence="2">
    <location>
        <begin position="1"/>
        <end position="47"/>
    </location>
</feature>
<accession>A0AAW0YWG7</accession>
<evidence type="ECO:0000313" key="4">
    <source>
        <dbReference type="Proteomes" id="UP001388673"/>
    </source>
</evidence>
<sequence>MFSRKKQPESVKSARPTESSTSGPSSVTGRPSRVRGTAERARPPDSQIGIARLLEVYDDYPHVLESLELTTQRLELAEERKHEADSQRAEMEAELKKEKEERIAEAETAKKEKKEAELAMDKKVRGELDPKIKDLQRRLKLVEEERDKTKKELLARTSKMSGWISGMEKLQKERELAEQREVKAAEDKKKVDVKLKEMDVSILDGLKELSKLPEEEIKPVIADGVSIKEKTPSIVTTKKQ</sequence>
<name>A0AAW0YWG7_9TREE</name>
<feature type="compositionally biased region" description="Polar residues" evidence="2">
    <location>
        <begin position="16"/>
        <end position="29"/>
    </location>
</feature>
<dbReference type="Proteomes" id="UP001388673">
    <property type="component" value="Unassembled WGS sequence"/>
</dbReference>
<feature type="coiled-coil region" evidence="1">
    <location>
        <begin position="67"/>
        <end position="187"/>
    </location>
</feature>
<dbReference type="KEGG" id="kne:92181957"/>
<gene>
    <name evidence="3" type="ORF">IAR55_004699</name>
</gene>
<dbReference type="RefSeq" id="XP_066801255.1">
    <property type="nucleotide sequence ID" value="XM_066947796.1"/>
</dbReference>
<proteinExistence type="predicted"/>
<evidence type="ECO:0000256" key="1">
    <source>
        <dbReference type="SAM" id="Coils"/>
    </source>
</evidence>
<comment type="caution">
    <text evidence="3">The sequence shown here is derived from an EMBL/GenBank/DDBJ whole genome shotgun (WGS) entry which is preliminary data.</text>
</comment>
<protein>
    <submittedName>
        <fullName evidence="3">Uncharacterized protein</fullName>
    </submittedName>
</protein>
<organism evidence="3 4">
    <name type="scientific">Kwoniella newhampshirensis</name>
    <dbReference type="NCBI Taxonomy" id="1651941"/>
    <lineage>
        <taxon>Eukaryota</taxon>
        <taxon>Fungi</taxon>
        <taxon>Dikarya</taxon>
        <taxon>Basidiomycota</taxon>
        <taxon>Agaricomycotina</taxon>
        <taxon>Tremellomycetes</taxon>
        <taxon>Tremellales</taxon>
        <taxon>Cryptococcaceae</taxon>
        <taxon>Kwoniella</taxon>
    </lineage>
</organism>